<name>A0ABS7YH05_9VIBR</name>
<accession>A0ABS7YH05</accession>
<protein>
    <submittedName>
        <fullName evidence="2">Alpha-ketoglutarate-dependent dioxygenase AlkB</fullName>
    </submittedName>
</protein>
<keyword evidence="2" id="KW-0223">Dioxygenase</keyword>
<evidence type="ECO:0000313" key="2">
    <source>
        <dbReference type="EMBL" id="MCA2014950.1"/>
    </source>
</evidence>
<dbReference type="PANTHER" id="PTHR31212">
    <property type="entry name" value="ALPHA-KETOGLUTARATE-DEPENDENT DIOXYGENASE ALKB HOMOLOG 3"/>
    <property type="match status" value="1"/>
</dbReference>
<proteinExistence type="predicted"/>
<dbReference type="RefSeq" id="WP_225249451.1">
    <property type="nucleotide sequence ID" value="NZ_JAIWIU010000012.1"/>
</dbReference>
<dbReference type="GO" id="GO:0051213">
    <property type="term" value="F:dioxygenase activity"/>
    <property type="evidence" value="ECO:0007669"/>
    <property type="project" value="UniProtKB-KW"/>
</dbReference>
<sequence>MDQLSLFAPNAPAWQDVLNGKLLWDPSFLTPCEANVLLNQLMSNVPWKQESITLFGKSVKQPRLQTWYGDKGYHYSGLTLPPTPWLPALLPIKQACEVIAEQEFNSVLINLYRDGQDSMGWHQDNETELGKNPVIASLSLGESRRFLLRHLHCKSKLEYELNSGSLLIMGGELQHFWQHCVPKTARPKEPRINLTFRYVKE</sequence>
<dbReference type="SUPFAM" id="SSF51197">
    <property type="entry name" value="Clavaminate synthase-like"/>
    <property type="match status" value="1"/>
</dbReference>
<dbReference type="InterPro" id="IPR032854">
    <property type="entry name" value="ALKBH3"/>
</dbReference>
<gene>
    <name evidence="2" type="ORF">LDJ79_02435</name>
</gene>
<dbReference type="EMBL" id="JAIWIU010000012">
    <property type="protein sequence ID" value="MCA2014950.1"/>
    <property type="molecule type" value="Genomic_DNA"/>
</dbReference>
<dbReference type="PANTHER" id="PTHR31212:SF4">
    <property type="entry name" value="ALPHA-KETOGLUTARATE-DEPENDENT DIOXYGENASE ALKB HOMOLOG 3"/>
    <property type="match status" value="1"/>
</dbReference>
<dbReference type="PROSITE" id="PS51471">
    <property type="entry name" value="FE2OG_OXY"/>
    <property type="match status" value="1"/>
</dbReference>
<evidence type="ECO:0000313" key="3">
    <source>
        <dbReference type="Proteomes" id="UP001199044"/>
    </source>
</evidence>
<organism evidence="2 3">
    <name type="scientific">Vibrio tritonius</name>
    <dbReference type="NCBI Taxonomy" id="1435069"/>
    <lineage>
        <taxon>Bacteria</taxon>
        <taxon>Pseudomonadati</taxon>
        <taxon>Pseudomonadota</taxon>
        <taxon>Gammaproteobacteria</taxon>
        <taxon>Vibrionales</taxon>
        <taxon>Vibrionaceae</taxon>
        <taxon>Vibrio</taxon>
    </lineage>
</organism>
<dbReference type="Pfam" id="PF13532">
    <property type="entry name" value="2OG-FeII_Oxy_2"/>
    <property type="match status" value="1"/>
</dbReference>
<evidence type="ECO:0000259" key="1">
    <source>
        <dbReference type="PROSITE" id="PS51471"/>
    </source>
</evidence>
<keyword evidence="3" id="KW-1185">Reference proteome</keyword>
<feature type="domain" description="Fe2OG dioxygenase" evidence="1">
    <location>
        <begin position="103"/>
        <end position="200"/>
    </location>
</feature>
<keyword evidence="2" id="KW-0560">Oxidoreductase</keyword>
<reference evidence="3" key="1">
    <citation type="submission" date="2023-07" db="EMBL/GenBank/DDBJ databases">
        <title>Molecular identification of indigenous halophilic bacteria isolated from red sea cost, biodegradation of synthetic dyes and assessment of degraded metabolite toxicity.</title>
        <authorList>
            <person name="Chaieb K."/>
            <person name="Altayb H.N."/>
        </authorList>
    </citation>
    <scope>NUCLEOTIDE SEQUENCE [LARGE SCALE GENOMIC DNA]</scope>
    <source>
        <strain evidence="3">K20</strain>
    </source>
</reference>
<dbReference type="Proteomes" id="UP001199044">
    <property type="component" value="Unassembled WGS sequence"/>
</dbReference>
<dbReference type="InterPro" id="IPR005123">
    <property type="entry name" value="Oxoglu/Fe-dep_dioxygenase_dom"/>
</dbReference>
<dbReference type="InterPro" id="IPR027450">
    <property type="entry name" value="AlkB-like"/>
</dbReference>
<dbReference type="InterPro" id="IPR037151">
    <property type="entry name" value="AlkB-like_sf"/>
</dbReference>
<dbReference type="Gene3D" id="2.60.120.590">
    <property type="entry name" value="Alpha-ketoglutarate-dependent dioxygenase AlkB-like"/>
    <property type="match status" value="1"/>
</dbReference>
<comment type="caution">
    <text evidence="2">The sequence shown here is derived from an EMBL/GenBank/DDBJ whole genome shotgun (WGS) entry which is preliminary data.</text>
</comment>